<evidence type="ECO:0000256" key="2">
    <source>
        <dbReference type="ARBA" id="ARBA00007357"/>
    </source>
</evidence>
<keyword evidence="7" id="KW-0482">Metalloprotease</keyword>
<dbReference type="Pfam" id="PF01431">
    <property type="entry name" value="Peptidase_M13"/>
    <property type="match status" value="1"/>
</dbReference>
<dbReference type="InterPro" id="IPR018497">
    <property type="entry name" value="Peptidase_M13_C"/>
</dbReference>
<accession>A0ABY2QI35</accession>
<gene>
    <name evidence="12" type="ORF">E5988_12205</name>
</gene>
<dbReference type="InterPro" id="IPR042089">
    <property type="entry name" value="Peptidase_M13_dom_2"/>
</dbReference>
<evidence type="ECO:0000313" key="13">
    <source>
        <dbReference type="Proteomes" id="UP000308038"/>
    </source>
</evidence>
<evidence type="ECO:0000256" key="5">
    <source>
        <dbReference type="ARBA" id="ARBA00022801"/>
    </source>
</evidence>
<dbReference type="InterPro" id="IPR008753">
    <property type="entry name" value="Peptidase_M13_N"/>
</dbReference>
<dbReference type="PROSITE" id="PS51885">
    <property type="entry name" value="NEPRILYSIN"/>
    <property type="match status" value="1"/>
</dbReference>
<protein>
    <submittedName>
        <fullName evidence="12">M13 family metallopeptidase</fullName>
    </submittedName>
</protein>
<evidence type="ECO:0000256" key="1">
    <source>
        <dbReference type="ARBA" id="ARBA00001947"/>
    </source>
</evidence>
<keyword evidence="5" id="KW-0378">Hydrolase</keyword>
<evidence type="ECO:0000259" key="10">
    <source>
        <dbReference type="Pfam" id="PF01431"/>
    </source>
</evidence>
<dbReference type="Proteomes" id="UP000308038">
    <property type="component" value="Unassembled WGS sequence"/>
</dbReference>
<dbReference type="PRINTS" id="PR00786">
    <property type="entry name" value="NEPRILYSIN"/>
</dbReference>
<reference evidence="12 13" key="1">
    <citation type="submission" date="2019-04" db="EMBL/GenBank/DDBJ databases">
        <title>Microbes associate with the intestines of laboratory mice.</title>
        <authorList>
            <person name="Navarre W."/>
            <person name="Wong E."/>
            <person name="Huang K.C."/>
            <person name="Tropini C."/>
            <person name="Ng K."/>
            <person name="Yu B."/>
        </authorList>
    </citation>
    <scope>NUCLEOTIDE SEQUENCE [LARGE SCALE GENOMIC DNA]</scope>
    <source>
        <strain evidence="12 13">NM83_B4-11</strain>
    </source>
</reference>
<comment type="similarity">
    <text evidence="2">Belongs to the peptidase M13 family.</text>
</comment>
<keyword evidence="3" id="KW-0645">Protease</keyword>
<evidence type="ECO:0000256" key="3">
    <source>
        <dbReference type="ARBA" id="ARBA00022670"/>
    </source>
</evidence>
<name>A0ABY2QI35_9SPHN</name>
<proteinExistence type="inferred from homology"/>
<feature type="signal peptide" evidence="9">
    <location>
        <begin position="1"/>
        <end position="20"/>
    </location>
</feature>
<dbReference type="RefSeq" id="WP_136451828.1">
    <property type="nucleotide sequence ID" value="NZ_SSTI01000008.1"/>
</dbReference>
<evidence type="ECO:0000256" key="9">
    <source>
        <dbReference type="SAM" id="SignalP"/>
    </source>
</evidence>
<feature type="region of interest" description="Disordered" evidence="8">
    <location>
        <begin position="30"/>
        <end position="58"/>
    </location>
</feature>
<dbReference type="PANTHER" id="PTHR11733">
    <property type="entry name" value="ZINC METALLOPROTEASE FAMILY M13 NEPRILYSIN-RELATED"/>
    <property type="match status" value="1"/>
</dbReference>
<dbReference type="SUPFAM" id="SSF55486">
    <property type="entry name" value="Metalloproteases ('zincins'), catalytic domain"/>
    <property type="match status" value="1"/>
</dbReference>
<keyword evidence="4" id="KW-0479">Metal-binding</keyword>
<keyword evidence="6" id="KW-0862">Zinc</keyword>
<evidence type="ECO:0000313" key="12">
    <source>
        <dbReference type="EMBL" id="THG39431.1"/>
    </source>
</evidence>
<evidence type="ECO:0000256" key="7">
    <source>
        <dbReference type="ARBA" id="ARBA00023049"/>
    </source>
</evidence>
<comment type="caution">
    <text evidence="12">The sequence shown here is derived from an EMBL/GenBank/DDBJ whole genome shotgun (WGS) entry which is preliminary data.</text>
</comment>
<dbReference type="CDD" id="cd08662">
    <property type="entry name" value="M13"/>
    <property type="match status" value="1"/>
</dbReference>
<dbReference type="PANTHER" id="PTHR11733:SF167">
    <property type="entry name" value="FI17812P1-RELATED"/>
    <property type="match status" value="1"/>
</dbReference>
<sequence>MRSSLLVAAILSTTAAAAIAQTAADKPKTAAAPSKTVQGQSVQGQTVQGQPAAAKANGPKIGTFGFDMAGRDTSVPPGDDFYQYASGTWEKNTQIPADRSTYGMFHVLQDLSREQTRTILEEQRRQPGSKSGDFYASFLDEATVNAKGVTPVQPWLTAIKNAPSKAALAEEAGRMQRRGVGTLFGMYVNQDDKDPETYAVVFSQSGLGLPDRDYYLNDDAKLAANRTAYQSYLTKMLTLAGEPNAEARAAAVVDMEKAIAAAHWTRVDSRDADKVYNKLTFEELNARAPGYDWAQYFEGAGIPTDAPMLVSQPSAFTGEAKVWAETPLPVLKDHLLLRTLSSYARFLPKEFDDTRFAFYGTELTGAPEQQARWKRGVDLASEHLGEDLGKAYVARYFPPESKAAADELVRNVIASMGERLKKLEWMAPETKQKALAKLAAFTPKIGYPDSWRDYTALEIRRDDLVGNVARANEFEFQRNIDKLGKPIDRGEWFMTPMTINAYANPTMNEIVFPAAILQPPFFDPKADPAINYGGIGAVIGHEISHHFDDQGRKYDVNGKLTDWWTEKDVAQFKTFTDRLVAQYDAYEPLPGQHVQGALTLGENIADLAGLVVAHDAYRLSLGGKKAPVIDGTTGDQRFYLGWGQVWRTKYREPILRQILLSDPHAPGMQRANIVRNLDAWYDTFGVRPGQKLYLTNEQRIRIW</sequence>
<comment type="cofactor">
    <cofactor evidence="1">
        <name>Zn(2+)</name>
        <dbReference type="ChEBI" id="CHEBI:29105"/>
    </cofactor>
</comment>
<feature type="compositionally biased region" description="Low complexity" evidence="8">
    <location>
        <begin position="30"/>
        <end position="50"/>
    </location>
</feature>
<evidence type="ECO:0000259" key="11">
    <source>
        <dbReference type="Pfam" id="PF05649"/>
    </source>
</evidence>
<keyword evidence="9" id="KW-0732">Signal</keyword>
<dbReference type="InterPro" id="IPR024079">
    <property type="entry name" value="MetalloPept_cat_dom_sf"/>
</dbReference>
<dbReference type="EMBL" id="SSTI01000008">
    <property type="protein sequence ID" value="THG39431.1"/>
    <property type="molecule type" value="Genomic_DNA"/>
</dbReference>
<evidence type="ECO:0000256" key="8">
    <source>
        <dbReference type="SAM" id="MobiDB-lite"/>
    </source>
</evidence>
<feature type="domain" description="Peptidase M13 N-terminal" evidence="11">
    <location>
        <begin position="77"/>
        <end position="448"/>
    </location>
</feature>
<dbReference type="Pfam" id="PF05649">
    <property type="entry name" value="Peptidase_M13_N"/>
    <property type="match status" value="1"/>
</dbReference>
<dbReference type="Gene3D" id="3.40.390.10">
    <property type="entry name" value="Collagenase (Catalytic Domain)"/>
    <property type="match status" value="1"/>
</dbReference>
<organism evidence="12 13">
    <name type="scientific">Sphingomonas olei</name>
    <dbReference type="NCBI Taxonomy" id="1886787"/>
    <lineage>
        <taxon>Bacteria</taxon>
        <taxon>Pseudomonadati</taxon>
        <taxon>Pseudomonadota</taxon>
        <taxon>Alphaproteobacteria</taxon>
        <taxon>Sphingomonadales</taxon>
        <taxon>Sphingomonadaceae</taxon>
        <taxon>Sphingomonas</taxon>
    </lineage>
</organism>
<feature type="domain" description="Peptidase M13 C-terminal" evidence="10">
    <location>
        <begin position="500"/>
        <end position="700"/>
    </location>
</feature>
<evidence type="ECO:0000256" key="4">
    <source>
        <dbReference type="ARBA" id="ARBA00022723"/>
    </source>
</evidence>
<dbReference type="Gene3D" id="1.10.1380.10">
    <property type="entry name" value="Neutral endopeptidase , domain2"/>
    <property type="match status" value="1"/>
</dbReference>
<evidence type="ECO:0000256" key="6">
    <source>
        <dbReference type="ARBA" id="ARBA00022833"/>
    </source>
</evidence>
<keyword evidence="13" id="KW-1185">Reference proteome</keyword>
<dbReference type="InterPro" id="IPR000718">
    <property type="entry name" value="Peptidase_M13"/>
</dbReference>
<feature type="chain" id="PRO_5047468491" evidence="9">
    <location>
        <begin position="21"/>
        <end position="703"/>
    </location>
</feature>